<dbReference type="PANTHER" id="PTHR34218:SF4">
    <property type="entry name" value="ACYL-HOMOSERINE LACTONE ACYLASE QUIP"/>
    <property type="match status" value="1"/>
</dbReference>
<dbReference type="InterPro" id="IPR043147">
    <property type="entry name" value="Penicillin_amidase_A-knob"/>
</dbReference>
<name>A0A3C1KMB5_9GAMM</name>
<evidence type="ECO:0000313" key="2">
    <source>
        <dbReference type="EMBL" id="HAN27598.1"/>
    </source>
</evidence>
<organism evidence="2 3">
    <name type="scientific">Haliea salexigens</name>
    <dbReference type="NCBI Taxonomy" id="287487"/>
    <lineage>
        <taxon>Bacteria</taxon>
        <taxon>Pseudomonadati</taxon>
        <taxon>Pseudomonadota</taxon>
        <taxon>Gammaproteobacteria</taxon>
        <taxon>Cellvibrionales</taxon>
        <taxon>Halieaceae</taxon>
        <taxon>Haliea</taxon>
    </lineage>
</organism>
<dbReference type="AlphaFoldDB" id="A0A3C1KMB5"/>
<dbReference type="Gene3D" id="1.10.1400.10">
    <property type="match status" value="1"/>
</dbReference>
<comment type="caution">
    <text evidence="2">The sequence shown here is derived from an EMBL/GenBank/DDBJ whole genome shotgun (WGS) entry which is preliminary data.</text>
</comment>
<dbReference type="STRING" id="1121937.GCA_000423125_02121"/>
<dbReference type="GO" id="GO:0017000">
    <property type="term" value="P:antibiotic biosynthetic process"/>
    <property type="evidence" value="ECO:0007669"/>
    <property type="project" value="InterPro"/>
</dbReference>
<evidence type="ECO:0000313" key="3">
    <source>
        <dbReference type="Proteomes" id="UP000259273"/>
    </source>
</evidence>
<gene>
    <name evidence="2" type="ORF">DCP75_07740</name>
</gene>
<dbReference type="Pfam" id="PF01804">
    <property type="entry name" value="Penicil_amidase"/>
    <property type="match status" value="1"/>
</dbReference>
<dbReference type="GO" id="GO:0016787">
    <property type="term" value="F:hydrolase activity"/>
    <property type="evidence" value="ECO:0007669"/>
    <property type="project" value="InterPro"/>
</dbReference>
<reference evidence="2 3" key="1">
    <citation type="journal article" date="2018" name="Nat. Biotechnol.">
        <title>A standardized bacterial taxonomy based on genome phylogeny substantially revises the tree of life.</title>
        <authorList>
            <person name="Parks D.H."/>
            <person name="Chuvochina M."/>
            <person name="Waite D.W."/>
            <person name="Rinke C."/>
            <person name="Skarshewski A."/>
            <person name="Chaumeil P.A."/>
            <person name="Hugenholtz P."/>
        </authorList>
    </citation>
    <scope>NUCLEOTIDE SEQUENCE [LARGE SCALE GENOMIC DNA]</scope>
    <source>
        <strain evidence="2">UBA9158</strain>
    </source>
</reference>
<sequence length="549" mass="60308">WAISAARSASGHAMLANDPHLDNRILPGMFHPVGLFAPGIQAVGATLPGLPGLLLGRTEHVAFGITNAYGDVQDVYVETLDPENPEHYLEGGRSLPFRRSEQLISVKDGDAPGGMREHPLVVRYTTRGPVISDHQGLGSEGDRVLVLRTTAWEKHAPQLGIEGLLDAPDAQAFDTRVQDIDLMMFNFVFADDQGNIGHRASGALPLRAGGDGSLPRAVPADGSDDWVGWIPKARMPGAFNPADGWVGTANHDTRPADFPWYYTNYVSPDYRYRRMGQVLNQASQMTVADHWALMADDRNLQSDTLLPHILAALANEPAQADLHTLLSSWDGVDRVDSPAPLIYQALYREIALGTFTDELGKDLAADMLGTWYFWQQRFEALLAAPDADWFDDKGTPARRETLDDIIRAAAPRARALLEELQGSDPAAWRWGTAHTLAFVSPLRPRGFGSGLAGGFELERSGSGETLNRGIYAVEEPFAAIFLASMKLVVDFADPDKVEAILAGGVVERHFQRHQNDQAHLWADGERRPWWFSPAQVRAHARTETRLVPD</sequence>
<dbReference type="InterPro" id="IPR043146">
    <property type="entry name" value="Penicillin_amidase_N_B-knob"/>
</dbReference>
<dbReference type="Gene3D" id="3.60.20.10">
    <property type="entry name" value="Glutamine Phosphoribosylpyrophosphate, subunit 1, domain 1"/>
    <property type="match status" value="1"/>
</dbReference>
<dbReference type="InterPro" id="IPR029055">
    <property type="entry name" value="Ntn_hydrolases_N"/>
</dbReference>
<evidence type="ECO:0000256" key="1">
    <source>
        <dbReference type="ARBA" id="ARBA00038735"/>
    </source>
</evidence>
<accession>A0A3C1KMB5</accession>
<dbReference type="Proteomes" id="UP000259273">
    <property type="component" value="Unassembled WGS sequence"/>
</dbReference>
<dbReference type="SUPFAM" id="SSF56235">
    <property type="entry name" value="N-terminal nucleophile aminohydrolases (Ntn hydrolases)"/>
    <property type="match status" value="1"/>
</dbReference>
<protein>
    <submittedName>
        <fullName evidence="2">Penicillin acylase family protein</fullName>
    </submittedName>
</protein>
<feature type="non-terminal residue" evidence="2">
    <location>
        <position position="1"/>
    </location>
</feature>
<comment type="subunit">
    <text evidence="1">Heterodimer of an alpha subunit and a beta subunit processed from the same precursor.</text>
</comment>
<proteinExistence type="predicted"/>
<dbReference type="PANTHER" id="PTHR34218">
    <property type="entry name" value="PEPTIDASE S45 PENICILLIN AMIDASE"/>
    <property type="match status" value="1"/>
</dbReference>
<dbReference type="InterPro" id="IPR002692">
    <property type="entry name" value="S45"/>
</dbReference>
<dbReference type="EMBL" id="DMND01000107">
    <property type="protein sequence ID" value="HAN27598.1"/>
    <property type="molecule type" value="Genomic_DNA"/>
</dbReference>
<dbReference type="Gene3D" id="2.30.120.10">
    <property type="match status" value="1"/>
</dbReference>